<dbReference type="Proteomes" id="UP000194639">
    <property type="component" value="Unassembled WGS sequence"/>
</dbReference>
<evidence type="ECO:0000259" key="5">
    <source>
        <dbReference type="PROSITE" id="PS50977"/>
    </source>
</evidence>
<dbReference type="Gene3D" id="1.10.357.10">
    <property type="entry name" value="Tetracycline Repressor, domain 2"/>
    <property type="match status" value="1"/>
</dbReference>
<organism evidence="6 7">
    <name type="scientific">Acetobacter orientalis</name>
    <dbReference type="NCBI Taxonomy" id="146474"/>
    <lineage>
        <taxon>Bacteria</taxon>
        <taxon>Pseudomonadati</taxon>
        <taxon>Pseudomonadota</taxon>
        <taxon>Alphaproteobacteria</taxon>
        <taxon>Acetobacterales</taxon>
        <taxon>Acetobacteraceae</taxon>
        <taxon>Acetobacter</taxon>
    </lineage>
</organism>
<feature type="DNA-binding region" description="H-T-H motif" evidence="4">
    <location>
        <begin position="28"/>
        <end position="47"/>
    </location>
</feature>
<dbReference type="SUPFAM" id="SSF46689">
    <property type="entry name" value="Homeodomain-like"/>
    <property type="match status" value="1"/>
</dbReference>
<proteinExistence type="predicted"/>
<dbReference type="EMBL" id="JOMO01000044">
    <property type="protein sequence ID" value="OUI80004.1"/>
    <property type="molecule type" value="Genomic_DNA"/>
</dbReference>
<dbReference type="GO" id="GO:0003677">
    <property type="term" value="F:DNA binding"/>
    <property type="evidence" value="ECO:0007669"/>
    <property type="project" value="UniProtKB-UniRule"/>
</dbReference>
<sequence>MARLIAEKSDLIAPLAEVFREHGFEGATLARISAATGLGKGSLYHFFPGGKEEMAQAVLAEIAHWFESHIFTPLGTTQNSAHAIAGMFAATAAYFQTGQRVCLVGVFGLNTTRDRFAQSIAAYFTRWLHTLEAALCTIGHKPAQAQLLACQSLAAIQGGIVLARALNSPQYFEAVLTQAKAQCLTVSPTAHGHNNLQNS</sequence>
<dbReference type="PANTHER" id="PTHR47506:SF1">
    <property type="entry name" value="HTH-TYPE TRANSCRIPTIONAL REGULATOR YJDC"/>
    <property type="match status" value="1"/>
</dbReference>
<dbReference type="InterPro" id="IPR036271">
    <property type="entry name" value="Tet_transcr_reg_TetR-rel_C_sf"/>
</dbReference>
<keyword evidence="1" id="KW-0805">Transcription regulation</keyword>
<dbReference type="PANTHER" id="PTHR47506">
    <property type="entry name" value="TRANSCRIPTIONAL REGULATORY PROTEIN"/>
    <property type="match status" value="1"/>
</dbReference>
<evidence type="ECO:0000313" key="7">
    <source>
        <dbReference type="Proteomes" id="UP000194639"/>
    </source>
</evidence>
<dbReference type="PROSITE" id="PS50977">
    <property type="entry name" value="HTH_TETR_2"/>
    <property type="match status" value="1"/>
</dbReference>
<gene>
    <name evidence="6" type="ORF">HK12_10640</name>
</gene>
<reference evidence="6 7" key="1">
    <citation type="submission" date="2014-06" db="EMBL/GenBank/DDBJ databases">
        <authorList>
            <person name="Ju J."/>
            <person name="Zhang J."/>
        </authorList>
    </citation>
    <scope>NUCLEOTIDE SEQUENCE [LARGE SCALE GENOMIC DNA]</scope>
    <source>
        <strain evidence="6">DmW_045</strain>
    </source>
</reference>
<evidence type="ECO:0000256" key="4">
    <source>
        <dbReference type="PROSITE-ProRule" id="PRU00335"/>
    </source>
</evidence>
<evidence type="ECO:0000256" key="3">
    <source>
        <dbReference type="ARBA" id="ARBA00023163"/>
    </source>
</evidence>
<dbReference type="Pfam" id="PF21993">
    <property type="entry name" value="TetR_C_13_2"/>
    <property type="match status" value="1"/>
</dbReference>
<evidence type="ECO:0000256" key="1">
    <source>
        <dbReference type="ARBA" id="ARBA00023015"/>
    </source>
</evidence>
<dbReference type="InterPro" id="IPR001647">
    <property type="entry name" value="HTH_TetR"/>
</dbReference>
<dbReference type="RefSeq" id="WP_086552951.1">
    <property type="nucleotide sequence ID" value="NZ_JOMO01000044.1"/>
</dbReference>
<dbReference type="AlphaFoldDB" id="A0A251ZZ94"/>
<comment type="caution">
    <text evidence="6">The sequence shown here is derived from an EMBL/GenBank/DDBJ whole genome shotgun (WGS) entry which is preliminary data.</text>
</comment>
<evidence type="ECO:0000256" key="2">
    <source>
        <dbReference type="ARBA" id="ARBA00023125"/>
    </source>
</evidence>
<keyword evidence="2 4" id="KW-0238">DNA-binding</keyword>
<dbReference type="InterPro" id="IPR009057">
    <property type="entry name" value="Homeodomain-like_sf"/>
</dbReference>
<dbReference type="Pfam" id="PF00440">
    <property type="entry name" value="TetR_N"/>
    <property type="match status" value="1"/>
</dbReference>
<keyword evidence="3" id="KW-0804">Transcription</keyword>
<feature type="domain" description="HTH tetR-type" evidence="5">
    <location>
        <begin position="5"/>
        <end position="65"/>
    </location>
</feature>
<accession>A0A251ZZ94</accession>
<dbReference type="InterPro" id="IPR054156">
    <property type="entry name" value="YxaF_TetR_C"/>
</dbReference>
<protein>
    <submittedName>
        <fullName evidence="6">TetR family transcriptional regulator</fullName>
    </submittedName>
</protein>
<name>A0A251ZZ94_9PROT</name>
<evidence type="ECO:0000313" key="6">
    <source>
        <dbReference type="EMBL" id="OUI80004.1"/>
    </source>
</evidence>
<dbReference type="SUPFAM" id="SSF48498">
    <property type="entry name" value="Tetracyclin repressor-like, C-terminal domain"/>
    <property type="match status" value="1"/>
</dbReference>